<evidence type="ECO:0000256" key="1">
    <source>
        <dbReference type="ARBA" id="ARBA00004613"/>
    </source>
</evidence>
<keyword evidence="3" id="KW-0646">Protease inhibitor</keyword>
<dbReference type="FunFam" id="4.10.410.10:FF:000068">
    <property type="entry name" value="Serine protease inhibitor, putative"/>
    <property type="match status" value="1"/>
</dbReference>
<keyword evidence="5" id="KW-1015">Disulfide bond</keyword>
<keyword evidence="2" id="KW-0964">Secreted</keyword>
<evidence type="ECO:0000256" key="4">
    <source>
        <dbReference type="ARBA" id="ARBA00022900"/>
    </source>
</evidence>
<accession>A0A6B0UYD6</accession>
<feature type="domain" description="BPTI/Kunitz inhibitor" evidence="9">
    <location>
        <begin position="107"/>
        <end position="157"/>
    </location>
</feature>
<dbReference type="EMBL" id="GIFC01012145">
    <property type="protein sequence ID" value="MXU94228.1"/>
    <property type="molecule type" value="Transcribed_RNA"/>
</dbReference>
<reference evidence="10" key="1">
    <citation type="submission" date="2019-12" db="EMBL/GenBank/DDBJ databases">
        <title>An insight into the sialome of adult female Ixodes ricinus ticks feeding for 6 days.</title>
        <authorList>
            <person name="Perner J."/>
            <person name="Ribeiro J.M.C."/>
        </authorList>
    </citation>
    <scope>NUCLEOTIDE SEQUENCE</scope>
    <source>
        <strain evidence="10">Semi-engorged</strain>
        <tissue evidence="10">Salivary glands</tissue>
    </source>
</reference>
<feature type="chain" id="PRO_5025556081" evidence="8">
    <location>
        <begin position="30"/>
        <end position="159"/>
    </location>
</feature>
<evidence type="ECO:0000256" key="6">
    <source>
        <dbReference type="ARBA" id="ARBA00023240"/>
    </source>
</evidence>
<keyword evidence="6" id="KW-1199">Hemostasis impairing toxin</keyword>
<evidence type="ECO:0000256" key="7">
    <source>
        <dbReference type="ARBA" id="ARBA00034146"/>
    </source>
</evidence>
<dbReference type="InterPro" id="IPR002223">
    <property type="entry name" value="Kunitz_BPTI"/>
</dbReference>
<evidence type="ECO:0000313" key="10">
    <source>
        <dbReference type="EMBL" id="MXU94228.1"/>
    </source>
</evidence>
<sequence>MRMVKCKNSAPLFLMPTRFFLLIFPCIAAQWSEICKLSPDKGLCRGRISRFYFNQTSGQCLPFIYGGCVGNPNNFWTIEDCEAACQNAVQDEPPEDEEGSSYFDTACKPTPERGYCKGFLDRWFFNVTSGACETFLYSGCGGNLNEYESKWECEFACKG</sequence>
<name>A0A6B0UYD6_IXORI</name>
<evidence type="ECO:0000256" key="2">
    <source>
        <dbReference type="ARBA" id="ARBA00022525"/>
    </source>
</evidence>
<dbReference type="CDD" id="cd22600">
    <property type="entry name" value="Kunitz_boophilin_2-like"/>
    <property type="match status" value="1"/>
</dbReference>
<evidence type="ECO:0000256" key="8">
    <source>
        <dbReference type="SAM" id="SignalP"/>
    </source>
</evidence>
<dbReference type="AlphaFoldDB" id="A0A6B0UYD6"/>
<dbReference type="PROSITE" id="PS50279">
    <property type="entry name" value="BPTI_KUNITZ_2"/>
    <property type="match status" value="2"/>
</dbReference>
<dbReference type="Pfam" id="PF00014">
    <property type="entry name" value="Kunitz_BPTI"/>
    <property type="match status" value="2"/>
</dbReference>
<feature type="signal peptide" evidence="8">
    <location>
        <begin position="1"/>
        <end position="29"/>
    </location>
</feature>
<keyword evidence="4" id="KW-0722">Serine protease inhibitor</keyword>
<dbReference type="InterPro" id="IPR050098">
    <property type="entry name" value="TFPI/VKTCI-like"/>
</dbReference>
<dbReference type="PRINTS" id="PR00759">
    <property type="entry name" value="BASICPTASE"/>
</dbReference>
<dbReference type="PANTHER" id="PTHR10083">
    <property type="entry name" value="KUNITZ-TYPE PROTEASE INHIBITOR-RELATED"/>
    <property type="match status" value="1"/>
</dbReference>
<comment type="subcellular location">
    <subcellularLocation>
        <location evidence="1">Secreted</location>
    </subcellularLocation>
</comment>
<dbReference type="SUPFAM" id="SSF57362">
    <property type="entry name" value="BPTI-like"/>
    <property type="match status" value="2"/>
</dbReference>
<dbReference type="PROSITE" id="PS00280">
    <property type="entry name" value="BPTI_KUNITZ_1"/>
    <property type="match status" value="2"/>
</dbReference>
<dbReference type="Gene3D" id="4.10.410.10">
    <property type="entry name" value="Pancreatic trypsin inhibitor Kunitz domain"/>
    <property type="match status" value="2"/>
</dbReference>
<dbReference type="GO" id="GO:0005615">
    <property type="term" value="C:extracellular space"/>
    <property type="evidence" value="ECO:0007669"/>
    <property type="project" value="TreeGrafter"/>
</dbReference>
<dbReference type="SMART" id="SM00131">
    <property type="entry name" value="KU"/>
    <property type="match status" value="2"/>
</dbReference>
<evidence type="ECO:0000256" key="5">
    <source>
        <dbReference type="ARBA" id="ARBA00023157"/>
    </source>
</evidence>
<keyword evidence="7" id="KW-1203">Blood coagulation cascade inhibiting toxin</keyword>
<feature type="domain" description="BPTI/Kunitz inhibitor" evidence="9">
    <location>
        <begin position="35"/>
        <end position="85"/>
    </location>
</feature>
<protein>
    <submittedName>
        <fullName evidence="10">Putative kunitz</fullName>
    </submittedName>
</protein>
<dbReference type="GO" id="GO:0004867">
    <property type="term" value="F:serine-type endopeptidase inhibitor activity"/>
    <property type="evidence" value="ECO:0007669"/>
    <property type="project" value="UniProtKB-KW"/>
</dbReference>
<dbReference type="InterPro" id="IPR036880">
    <property type="entry name" value="Kunitz_BPTI_sf"/>
</dbReference>
<proteinExistence type="predicted"/>
<organism evidence="10">
    <name type="scientific">Ixodes ricinus</name>
    <name type="common">Common tick</name>
    <name type="synonym">Acarus ricinus</name>
    <dbReference type="NCBI Taxonomy" id="34613"/>
    <lineage>
        <taxon>Eukaryota</taxon>
        <taxon>Metazoa</taxon>
        <taxon>Ecdysozoa</taxon>
        <taxon>Arthropoda</taxon>
        <taxon>Chelicerata</taxon>
        <taxon>Arachnida</taxon>
        <taxon>Acari</taxon>
        <taxon>Parasitiformes</taxon>
        <taxon>Ixodida</taxon>
        <taxon>Ixodoidea</taxon>
        <taxon>Ixodidae</taxon>
        <taxon>Ixodinae</taxon>
        <taxon>Ixodes</taxon>
    </lineage>
</organism>
<keyword evidence="6" id="KW-0800">Toxin</keyword>
<evidence type="ECO:0000256" key="3">
    <source>
        <dbReference type="ARBA" id="ARBA00022690"/>
    </source>
</evidence>
<dbReference type="FunFam" id="4.10.410.10:FF:000004">
    <property type="entry name" value="Tissue factor pathway inhibitor"/>
    <property type="match status" value="1"/>
</dbReference>
<evidence type="ECO:0000259" key="9">
    <source>
        <dbReference type="PROSITE" id="PS50279"/>
    </source>
</evidence>
<keyword evidence="8" id="KW-0732">Signal</keyword>
<dbReference type="PANTHER" id="PTHR10083:SF376">
    <property type="entry name" value="SERINE PEPTIDASE INHIBITOR, KUNITZ TYPE, 3"/>
    <property type="match status" value="1"/>
</dbReference>
<dbReference type="InterPro" id="IPR020901">
    <property type="entry name" value="Prtase_inh_Kunz-CS"/>
</dbReference>